<organism evidence="1">
    <name type="scientific">viral metagenome</name>
    <dbReference type="NCBI Taxonomy" id="1070528"/>
    <lineage>
        <taxon>unclassified sequences</taxon>
        <taxon>metagenomes</taxon>
        <taxon>organismal metagenomes</taxon>
    </lineage>
</organism>
<accession>A0A6M3LVK0</accession>
<dbReference type="EMBL" id="MT143421">
    <property type="protein sequence ID" value="QJA96655.1"/>
    <property type="molecule type" value="Genomic_DNA"/>
</dbReference>
<dbReference type="AlphaFoldDB" id="A0A6M3LVK0"/>
<sequence length="62" mass="7374">MLIKIKIYGKLQDDKETVELSQKIGHYFKLARIKIDDIEYNLFTDEVKKEIYVSKIKPEEIA</sequence>
<protein>
    <submittedName>
        <fullName evidence="1">Uncharacterized protein</fullName>
    </submittedName>
</protein>
<reference evidence="1" key="1">
    <citation type="submission" date="2020-03" db="EMBL/GenBank/DDBJ databases">
        <title>The deep terrestrial virosphere.</title>
        <authorList>
            <person name="Holmfeldt K."/>
            <person name="Nilsson E."/>
            <person name="Simone D."/>
            <person name="Lopez-Fernandez M."/>
            <person name="Wu X."/>
            <person name="de Brujin I."/>
            <person name="Lundin D."/>
            <person name="Andersson A."/>
            <person name="Bertilsson S."/>
            <person name="Dopson M."/>
        </authorList>
    </citation>
    <scope>NUCLEOTIDE SEQUENCE</scope>
    <source>
        <strain evidence="1">MM415B07727</strain>
    </source>
</reference>
<gene>
    <name evidence="1" type="ORF">MM415B07727_0006</name>
</gene>
<evidence type="ECO:0000313" key="1">
    <source>
        <dbReference type="EMBL" id="QJA96655.1"/>
    </source>
</evidence>
<name>A0A6M3LVK0_9ZZZZ</name>
<proteinExistence type="predicted"/>